<dbReference type="CDD" id="cd01949">
    <property type="entry name" value="GGDEF"/>
    <property type="match status" value="1"/>
</dbReference>
<reference evidence="6 7" key="1">
    <citation type="submission" date="2019-09" db="EMBL/GenBank/DDBJ databases">
        <title>Arenimonas chukotkensis sp. nov., a bacterium isolated from Chukotka hot spring, Arctic region, Russia.</title>
        <authorList>
            <person name="Zayulina K.S."/>
            <person name="Prokofeva M.I."/>
            <person name="Elcheninov A.G."/>
            <person name="Novikov A."/>
            <person name="Kochetkova T.V."/>
            <person name="Kublanov I.V."/>
        </authorList>
    </citation>
    <scope>NUCLEOTIDE SEQUENCE [LARGE SCALE GENOMIC DNA]</scope>
    <source>
        <strain evidence="6 7">3729k</strain>
    </source>
</reference>
<organism evidence="6 7">
    <name type="scientific">Arenimonas fontis</name>
    <dbReference type="NCBI Taxonomy" id="2608255"/>
    <lineage>
        <taxon>Bacteria</taxon>
        <taxon>Pseudomonadati</taxon>
        <taxon>Pseudomonadota</taxon>
        <taxon>Gammaproteobacteria</taxon>
        <taxon>Lysobacterales</taxon>
        <taxon>Lysobacteraceae</taxon>
        <taxon>Arenimonas</taxon>
    </lineage>
</organism>
<keyword evidence="4" id="KW-1133">Transmembrane helix</keyword>
<evidence type="ECO:0000313" key="6">
    <source>
        <dbReference type="EMBL" id="KAA2284065.1"/>
    </source>
</evidence>
<feature type="transmembrane region" description="Helical" evidence="4">
    <location>
        <begin position="96"/>
        <end position="115"/>
    </location>
</feature>
<dbReference type="Gene3D" id="3.30.70.270">
    <property type="match status" value="1"/>
</dbReference>
<accession>A0A5B2Z876</accession>
<dbReference type="InterPro" id="IPR000160">
    <property type="entry name" value="GGDEF_dom"/>
</dbReference>
<reference evidence="6 7" key="2">
    <citation type="submission" date="2019-09" db="EMBL/GenBank/DDBJ databases">
        <authorList>
            <person name="Mazur A."/>
        </authorList>
    </citation>
    <scope>NUCLEOTIDE SEQUENCE [LARGE SCALE GENOMIC DNA]</scope>
    <source>
        <strain evidence="6 7">3729k</strain>
    </source>
</reference>
<feature type="transmembrane region" description="Helical" evidence="4">
    <location>
        <begin position="6"/>
        <end position="25"/>
    </location>
</feature>
<dbReference type="SUPFAM" id="SSF55073">
    <property type="entry name" value="Nucleotide cyclase"/>
    <property type="match status" value="1"/>
</dbReference>
<feature type="domain" description="GGDEF" evidence="5">
    <location>
        <begin position="254"/>
        <end position="387"/>
    </location>
</feature>
<dbReference type="RefSeq" id="WP_149861322.1">
    <property type="nucleotide sequence ID" value="NZ_VUOD01000011.1"/>
</dbReference>
<dbReference type="NCBIfam" id="TIGR00254">
    <property type="entry name" value="GGDEF"/>
    <property type="match status" value="1"/>
</dbReference>
<protein>
    <recommendedName>
        <fullName evidence="2">diguanylate cyclase</fullName>
        <ecNumber evidence="2">2.7.7.65</ecNumber>
    </recommendedName>
</protein>
<evidence type="ECO:0000256" key="1">
    <source>
        <dbReference type="ARBA" id="ARBA00001946"/>
    </source>
</evidence>
<dbReference type="InterPro" id="IPR043128">
    <property type="entry name" value="Rev_trsase/Diguanyl_cyclase"/>
</dbReference>
<dbReference type="EC" id="2.7.7.65" evidence="2"/>
<dbReference type="Pfam" id="PF00990">
    <property type="entry name" value="GGDEF"/>
    <property type="match status" value="1"/>
</dbReference>
<keyword evidence="7" id="KW-1185">Reference proteome</keyword>
<dbReference type="InterPro" id="IPR029787">
    <property type="entry name" value="Nucleotide_cyclase"/>
</dbReference>
<sequence>MLDVRTILVLAVLLGVVTVLLLTHAGRAFPAERRRHLRIWTVALLLQLVAWTLLAMRDLAPDAASIALGNGLLLLGYAEMCRAVRGFRELPERAGAWWAIVLAATVMLWLLSAIWPHYSARVLVVCAVGVLTLGGIGWALRRPFRREGFGAARFTGVYAWLGVALLLWRMGVHAGEPQAQGSLLQAAAADLAVFVYASLGVTFLSLGFVLMHTEKAYNALRQLASVDPLTGVMARAVLLEAGTRMLAEARRHGRVVSALLLDLDQFKPVNDSLGHEAGDRMLRHLAERARQVLRGEDLLCRMGGDEFVALLPNTDLAGARRVAERLHEALTRDLLVFRGIELPTPVSMGVAEAGRGELDLEALIKRADEAMYAAKRAGGDRVEAAPPPPG</sequence>
<proteinExistence type="predicted"/>
<dbReference type="EMBL" id="VUOD01000011">
    <property type="protein sequence ID" value="KAA2284065.1"/>
    <property type="molecule type" value="Genomic_DNA"/>
</dbReference>
<dbReference type="InterPro" id="IPR050469">
    <property type="entry name" value="Diguanylate_Cyclase"/>
</dbReference>
<comment type="caution">
    <text evidence="6">The sequence shown here is derived from an EMBL/GenBank/DDBJ whole genome shotgun (WGS) entry which is preliminary data.</text>
</comment>
<comment type="cofactor">
    <cofactor evidence="1">
        <name>Mg(2+)</name>
        <dbReference type="ChEBI" id="CHEBI:18420"/>
    </cofactor>
</comment>
<gene>
    <name evidence="6" type="ORF">F0415_11270</name>
</gene>
<dbReference type="GO" id="GO:0052621">
    <property type="term" value="F:diguanylate cyclase activity"/>
    <property type="evidence" value="ECO:0007669"/>
    <property type="project" value="UniProtKB-EC"/>
</dbReference>
<feature type="transmembrane region" description="Helical" evidence="4">
    <location>
        <begin position="152"/>
        <end position="171"/>
    </location>
</feature>
<feature type="transmembrane region" description="Helical" evidence="4">
    <location>
        <begin position="121"/>
        <end position="140"/>
    </location>
</feature>
<evidence type="ECO:0000256" key="2">
    <source>
        <dbReference type="ARBA" id="ARBA00012528"/>
    </source>
</evidence>
<comment type="catalytic activity">
    <reaction evidence="3">
        <text>2 GTP = 3',3'-c-di-GMP + 2 diphosphate</text>
        <dbReference type="Rhea" id="RHEA:24898"/>
        <dbReference type="ChEBI" id="CHEBI:33019"/>
        <dbReference type="ChEBI" id="CHEBI:37565"/>
        <dbReference type="ChEBI" id="CHEBI:58805"/>
        <dbReference type="EC" id="2.7.7.65"/>
    </reaction>
</comment>
<evidence type="ECO:0000259" key="5">
    <source>
        <dbReference type="PROSITE" id="PS50887"/>
    </source>
</evidence>
<keyword evidence="4" id="KW-0472">Membrane</keyword>
<evidence type="ECO:0000256" key="4">
    <source>
        <dbReference type="SAM" id="Phobius"/>
    </source>
</evidence>
<dbReference type="FunFam" id="3.30.70.270:FF:000001">
    <property type="entry name" value="Diguanylate cyclase domain protein"/>
    <property type="match status" value="1"/>
</dbReference>
<evidence type="ECO:0000256" key="3">
    <source>
        <dbReference type="ARBA" id="ARBA00034247"/>
    </source>
</evidence>
<dbReference type="SMART" id="SM00267">
    <property type="entry name" value="GGDEF"/>
    <property type="match status" value="1"/>
</dbReference>
<dbReference type="AlphaFoldDB" id="A0A5B2Z876"/>
<keyword evidence="4" id="KW-0812">Transmembrane</keyword>
<feature type="transmembrane region" description="Helical" evidence="4">
    <location>
        <begin position="191"/>
        <end position="211"/>
    </location>
</feature>
<dbReference type="Proteomes" id="UP000322165">
    <property type="component" value="Unassembled WGS sequence"/>
</dbReference>
<name>A0A5B2Z876_9GAMM</name>
<feature type="transmembrane region" description="Helical" evidence="4">
    <location>
        <begin position="37"/>
        <end position="57"/>
    </location>
</feature>
<feature type="transmembrane region" description="Helical" evidence="4">
    <location>
        <begin position="63"/>
        <end position="84"/>
    </location>
</feature>
<evidence type="ECO:0000313" key="7">
    <source>
        <dbReference type="Proteomes" id="UP000322165"/>
    </source>
</evidence>
<dbReference type="PROSITE" id="PS50887">
    <property type="entry name" value="GGDEF"/>
    <property type="match status" value="1"/>
</dbReference>
<dbReference type="PANTHER" id="PTHR45138">
    <property type="entry name" value="REGULATORY COMPONENTS OF SENSORY TRANSDUCTION SYSTEM"/>
    <property type="match status" value="1"/>
</dbReference>
<dbReference type="PANTHER" id="PTHR45138:SF9">
    <property type="entry name" value="DIGUANYLATE CYCLASE DGCM-RELATED"/>
    <property type="match status" value="1"/>
</dbReference>